<protein>
    <submittedName>
        <fullName evidence="2">Uncharacterized protein</fullName>
    </submittedName>
</protein>
<evidence type="ECO:0000313" key="3">
    <source>
        <dbReference type="Proteomes" id="UP000245802"/>
    </source>
</evidence>
<proteinExistence type="predicted"/>
<dbReference type="Proteomes" id="UP000245802">
    <property type="component" value="Chromosome"/>
</dbReference>
<evidence type="ECO:0000313" key="2">
    <source>
        <dbReference type="EMBL" id="AWM37629.1"/>
    </source>
</evidence>
<dbReference type="KEGG" id="gog:C1280_11905"/>
<evidence type="ECO:0000256" key="1">
    <source>
        <dbReference type="SAM" id="MobiDB-lite"/>
    </source>
</evidence>
<dbReference type="AlphaFoldDB" id="A0A2Z3GTA6"/>
<feature type="compositionally biased region" description="Low complexity" evidence="1">
    <location>
        <begin position="49"/>
        <end position="64"/>
    </location>
</feature>
<reference evidence="2 3" key="1">
    <citation type="submission" date="2018-01" db="EMBL/GenBank/DDBJ databases">
        <title>G. obscuriglobus.</title>
        <authorList>
            <person name="Franke J."/>
            <person name="Blomberg W."/>
            <person name="Selmecki A."/>
        </authorList>
    </citation>
    <scope>NUCLEOTIDE SEQUENCE [LARGE SCALE GENOMIC DNA]</scope>
    <source>
        <strain evidence="2 3">DSM 5831</strain>
    </source>
</reference>
<dbReference type="EMBL" id="CP025958">
    <property type="protein sequence ID" value="AWM37629.1"/>
    <property type="molecule type" value="Genomic_DNA"/>
</dbReference>
<feature type="region of interest" description="Disordered" evidence="1">
    <location>
        <begin position="48"/>
        <end position="88"/>
    </location>
</feature>
<accession>A0A2Z3GTA6</accession>
<gene>
    <name evidence="2" type="ORF">C1280_11905</name>
</gene>
<keyword evidence="3" id="KW-1185">Reference proteome</keyword>
<organism evidence="2 3">
    <name type="scientific">Gemmata obscuriglobus</name>
    <dbReference type="NCBI Taxonomy" id="114"/>
    <lineage>
        <taxon>Bacteria</taxon>
        <taxon>Pseudomonadati</taxon>
        <taxon>Planctomycetota</taxon>
        <taxon>Planctomycetia</taxon>
        <taxon>Gemmatales</taxon>
        <taxon>Gemmataceae</taxon>
        <taxon>Gemmata</taxon>
    </lineage>
</organism>
<name>A0A2Z3GTA6_9BACT</name>
<sequence>MDRIAHPVMAVQVSCSFGNRGSARCGGGSVSSACSPWPRCCWPAGAWPGSSRSTGISTRSTTAHSARRRGRPPTSGGGGRWPVTPSATCPLGRPKSVCGNCWARASHRRVTRGGRWTGTAFDWTTRRRGCTGWDAGAASAHTASTTPSCTFTSARMVGSWRPRSTAGSWGLRRCRTRRCT</sequence>